<feature type="DNA-binding region" description="H-T-H motif" evidence="5">
    <location>
        <begin position="47"/>
        <end position="66"/>
    </location>
</feature>
<evidence type="ECO:0000256" key="5">
    <source>
        <dbReference type="PROSITE-ProRule" id="PRU00335"/>
    </source>
</evidence>
<dbReference type="InterPro" id="IPR003012">
    <property type="entry name" value="Tet_transcr_reg_TetR"/>
</dbReference>
<evidence type="ECO:0000256" key="4">
    <source>
        <dbReference type="ARBA" id="ARBA00023163"/>
    </source>
</evidence>
<keyword evidence="1" id="KW-0678">Repressor</keyword>
<keyword evidence="3 5" id="KW-0238">DNA-binding</keyword>
<dbReference type="PROSITE" id="PS50977">
    <property type="entry name" value="HTH_TETR_2"/>
    <property type="match status" value="1"/>
</dbReference>
<reference evidence="8" key="1">
    <citation type="journal article" date="2019" name="Int. J. Syst. Evol. Microbiol.">
        <title>The Global Catalogue of Microorganisms (GCM) 10K type strain sequencing project: providing services to taxonomists for standard genome sequencing and annotation.</title>
        <authorList>
            <consortium name="The Broad Institute Genomics Platform"/>
            <consortium name="The Broad Institute Genome Sequencing Center for Infectious Disease"/>
            <person name="Wu L."/>
            <person name="Ma J."/>
        </authorList>
    </citation>
    <scope>NUCLEOTIDE SEQUENCE [LARGE SCALE GENOMIC DNA]</scope>
    <source>
        <strain evidence="8">CCM 7043</strain>
    </source>
</reference>
<dbReference type="PANTHER" id="PTHR30055:SF151">
    <property type="entry name" value="TRANSCRIPTIONAL REGULATORY PROTEIN"/>
    <property type="match status" value="1"/>
</dbReference>
<protein>
    <submittedName>
        <fullName evidence="7">TetR/AcrR family transcriptional regulator</fullName>
    </submittedName>
</protein>
<dbReference type="Gene3D" id="1.10.357.10">
    <property type="entry name" value="Tetracycline Repressor, domain 2"/>
    <property type="match status" value="1"/>
</dbReference>
<evidence type="ECO:0000256" key="1">
    <source>
        <dbReference type="ARBA" id="ARBA00022491"/>
    </source>
</evidence>
<keyword evidence="4" id="KW-0804">Transcription</keyword>
<sequence>MSARGRPPAALVWMRDRDRGARPVLSEQKIVRAAVDLADAEGIDALSMRRIATELGSGTTSIYRHITGKDELIELMIDSVYGEAPLPPPPGDDWRAGLTEVARGFRVSLLRHPWLAQQASRRVALGPNVIGRLDHALAVVDRFTHDATRAQMIVSAVNTYVLGSVAAELADREAQRATGMTEDEWRASIGTYVRQVVESGRYPHFNRRILEADDPDADARFEFGLDCLLTGIASGAGGTTP</sequence>
<name>A0ABW4F5P8_9PSEU</name>
<dbReference type="InterPro" id="IPR036271">
    <property type="entry name" value="Tet_transcr_reg_TetR-rel_C_sf"/>
</dbReference>
<dbReference type="RefSeq" id="WP_344724049.1">
    <property type="nucleotide sequence ID" value="NZ_BAAAUS010000024.1"/>
</dbReference>
<dbReference type="Gene3D" id="1.10.10.60">
    <property type="entry name" value="Homeodomain-like"/>
    <property type="match status" value="1"/>
</dbReference>
<dbReference type="InterPro" id="IPR001647">
    <property type="entry name" value="HTH_TetR"/>
</dbReference>
<evidence type="ECO:0000259" key="6">
    <source>
        <dbReference type="PROSITE" id="PS50977"/>
    </source>
</evidence>
<dbReference type="Pfam" id="PF02909">
    <property type="entry name" value="TetR_C_1"/>
    <property type="match status" value="1"/>
</dbReference>
<dbReference type="Pfam" id="PF00440">
    <property type="entry name" value="TetR_N"/>
    <property type="match status" value="1"/>
</dbReference>
<proteinExistence type="predicted"/>
<evidence type="ECO:0000256" key="3">
    <source>
        <dbReference type="ARBA" id="ARBA00023125"/>
    </source>
</evidence>
<organism evidence="7 8">
    <name type="scientific">Pseudonocardia yunnanensis</name>
    <dbReference type="NCBI Taxonomy" id="58107"/>
    <lineage>
        <taxon>Bacteria</taxon>
        <taxon>Bacillati</taxon>
        <taxon>Actinomycetota</taxon>
        <taxon>Actinomycetes</taxon>
        <taxon>Pseudonocardiales</taxon>
        <taxon>Pseudonocardiaceae</taxon>
        <taxon>Pseudonocardia</taxon>
    </lineage>
</organism>
<dbReference type="InterPro" id="IPR050109">
    <property type="entry name" value="HTH-type_TetR-like_transc_reg"/>
</dbReference>
<dbReference type="PANTHER" id="PTHR30055">
    <property type="entry name" value="HTH-TYPE TRANSCRIPTIONAL REGULATOR RUTR"/>
    <property type="match status" value="1"/>
</dbReference>
<dbReference type="SUPFAM" id="SSF46689">
    <property type="entry name" value="Homeodomain-like"/>
    <property type="match status" value="1"/>
</dbReference>
<keyword evidence="8" id="KW-1185">Reference proteome</keyword>
<dbReference type="Proteomes" id="UP001597114">
    <property type="component" value="Unassembled WGS sequence"/>
</dbReference>
<comment type="caution">
    <text evidence="7">The sequence shown here is derived from an EMBL/GenBank/DDBJ whole genome shotgun (WGS) entry which is preliminary data.</text>
</comment>
<gene>
    <name evidence="7" type="ORF">ACFSJD_29245</name>
</gene>
<keyword evidence="2" id="KW-0805">Transcription regulation</keyword>
<evidence type="ECO:0000313" key="8">
    <source>
        <dbReference type="Proteomes" id="UP001597114"/>
    </source>
</evidence>
<dbReference type="PRINTS" id="PR00400">
    <property type="entry name" value="TETREPRESSOR"/>
</dbReference>
<dbReference type="EMBL" id="JBHUCO010000037">
    <property type="protein sequence ID" value="MFD1521615.1"/>
    <property type="molecule type" value="Genomic_DNA"/>
</dbReference>
<accession>A0ABW4F5P8</accession>
<dbReference type="InterPro" id="IPR009057">
    <property type="entry name" value="Homeodomain-like_sf"/>
</dbReference>
<evidence type="ECO:0000256" key="2">
    <source>
        <dbReference type="ARBA" id="ARBA00023015"/>
    </source>
</evidence>
<evidence type="ECO:0000313" key="7">
    <source>
        <dbReference type="EMBL" id="MFD1521615.1"/>
    </source>
</evidence>
<dbReference type="SUPFAM" id="SSF48498">
    <property type="entry name" value="Tetracyclin repressor-like, C-terminal domain"/>
    <property type="match status" value="1"/>
</dbReference>
<feature type="domain" description="HTH tetR-type" evidence="6">
    <location>
        <begin position="24"/>
        <end position="84"/>
    </location>
</feature>
<dbReference type="InterPro" id="IPR004111">
    <property type="entry name" value="Repressor_TetR_C"/>
</dbReference>